<dbReference type="Proteomes" id="UP000007799">
    <property type="component" value="Unassembled WGS sequence"/>
</dbReference>
<gene>
    <name evidence="5" type="ORF">PTSG_06575</name>
</gene>
<keyword evidence="5" id="KW-0808">Transferase</keyword>
<evidence type="ECO:0000313" key="5">
    <source>
        <dbReference type="EMBL" id="EGD75503.1"/>
    </source>
</evidence>
<dbReference type="PROSITE" id="PS50011">
    <property type="entry name" value="PROTEIN_KINASE_DOM"/>
    <property type="match status" value="1"/>
</dbReference>
<sequence>MADDESTEEKTTTAPAAPPAAVVQGGGGDDGQLVAEEDVMDQEMQQIMRGMSHMRSCDSEEAGESDRPNPFVSVAKRVPETDSTVYTLLRFNMGFHLPNKYAPPNGNVALGAFAKVVFSRDLTRPPTPVDDYQFEGHSQQVAIKKLRRFHDADEALRAYRELLILRHLREHDNIVALRDFFLLPGDDSLLDYYIVTEYCGNTLDQVMLGDLDPMDVQMIAYSILRGVKYIHSAGLTHRDLKPNNVLIDVDTVKIIDFGYAKRDRGRFPYMQAYMQCRDYRAPELFLWLQLDFAHSDPLVCDHVCVSCLLSTNGDVSTSSSKSIPNRAAFSRYLHTRVQMEWKK</sequence>
<dbReference type="Pfam" id="PF00069">
    <property type="entry name" value="Pkinase"/>
    <property type="match status" value="1"/>
</dbReference>
<dbReference type="GO" id="GO:0005524">
    <property type="term" value="F:ATP binding"/>
    <property type="evidence" value="ECO:0007669"/>
    <property type="project" value="UniProtKB-KW"/>
</dbReference>
<reference evidence="5" key="1">
    <citation type="submission" date="2009-08" db="EMBL/GenBank/DDBJ databases">
        <title>Annotation of Salpingoeca rosetta.</title>
        <authorList>
            <consortium name="The Broad Institute Genome Sequencing Platform"/>
            <person name="Russ C."/>
            <person name="Cuomo C."/>
            <person name="Burger G."/>
            <person name="Gray M.W."/>
            <person name="Holland P.W.H."/>
            <person name="King N."/>
            <person name="Lang F.B.F."/>
            <person name="Roger A.J."/>
            <person name="Ruiz-Trillo I."/>
            <person name="Young S.K."/>
            <person name="Zeng Q."/>
            <person name="Gargeya S."/>
            <person name="Alvarado L."/>
            <person name="Berlin A."/>
            <person name="Chapman S.B."/>
            <person name="Chen Z."/>
            <person name="Freedman E."/>
            <person name="Gellesch M."/>
            <person name="Goldberg J."/>
            <person name="Griggs A."/>
            <person name="Gujja S."/>
            <person name="Heilman E."/>
            <person name="Heiman D."/>
            <person name="Howarth C."/>
            <person name="Mehta T."/>
            <person name="Neiman D."/>
            <person name="Pearson M."/>
            <person name="Roberts A."/>
            <person name="Saif S."/>
            <person name="Shea T."/>
            <person name="Shenoy N."/>
            <person name="Sisk P."/>
            <person name="Stolte C."/>
            <person name="Sykes S."/>
            <person name="White J."/>
            <person name="Yandava C."/>
            <person name="Haas B."/>
            <person name="Nusbaum C."/>
            <person name="Birren B."/>
        </authorList>
    </citation>
    <scope>NUCLEOTIDE SEQUENCE [LARGE SCALE GENOMIC DNA]</scope>
    <source>
        <strain evidence="5">ATCC 50818</strain>
    </source>
</reference>
<evidence type="ECO:0000259" key="4">
    <source>
        <dbReference type="PROSITE" id="PS50011"/>
    </source>
</evidence>
<dbReference type="OrthoDB" id="272141at2759"/>
<dbReference type="eggNOG" id="KOG0660">
    <property type="taxonomic scope" value="Eukaryota"/>
</dbReference>
<keyword evidence="2" id="KW-0067">ATP-binding</keyword>
<dbReference type="GeneID" id="16072520"/>
<dbReference type="InParanoid" id="F2UG75"/>
<evidence type="ECO:0000256" key="1">
    <source>
        <dbReference type="ARBA" id="ARBA00022741"/>
    </source>
</evidence>
<dbReference type="PANTHER" id="PTHR24055">
    <property type="entry name" value="MITOGEN-ACTIVATED PROTEIN KINASE"/>
    <property type="match status" value="1"/>
</dbReference>
<feature type="region of interest" description="Disordered" evidence="3">
    <location>
        <begin position="1"/>
        <end position="32"/>
    </location>
</feature>
<dbReference type="PROSITE" id="PS00108">
    <property type="entry name" value="PROTEIN_KINASE_ST"/>
    <property type="match status" value="1"/>
</dbReference>
<dbReference type="SMART" id="SM00220">
    <property type="entry name" value="S_TKc"/>
    <property type="match status" value="1"/>
</dbReference>
<evidence type="ECO:0000256" key="3">
    <source>
        <dbReference type="SAM" id="MobiDB-lite"/>
    </source>
</evidence>
<keyword evidence="6" id="KW-1185">Reference proteome</keyword>
<dbReference type="InterPro" id="IPR011009">
    <property type="entry name" value="Kinase-like_dom_sf"/>
</dbReference>
<dbReference type="RefSeq" id="XP_004991960.1">
    <property type="nucleotide sequence ID" value="XM_004991903.1"/>
</dbReference>
<organism evidence="6">
    <name type="scientific">Salpingoeca rosetta (strain ATCC 50818 / BSB-021)</name>
    <dbReference type="NCBI Taxonomy" id="946362"/>
    <lineage>
        <taxon>Eukaryota</taxon>
        <taxon>Choanoflagellata</taxon>
        <taxon>Craspedida</taxon>
        <taxon>Salpingoecidae</taxon>
        <taxon>Salpingoeca</taxon>
    </lineage>
</organism>
<accession>F2UG75</accession>
<dbReference type="Gene3D" id="3.30.200.20">
    <property type="entry name" value="Phosphorylase Kinase, domain 1"/>
    <property type="match status" value="1"/>
</dbReference>
<dbReference type="SUPFAM" id="SSF56112">
    <property type="entry name" value="Protein kinase-like (PK-like)"/>
    <property type="match status" value="1"/>
</dbReference>
<name>F2UG75_SALR5</name>
<dbReference type="GO" id="GO:0004672">
    <property type="term" value="F:protein kinase activity"/>
    <property type="evidence" value="ECO:0007669"/>
    <property type="project" value="InterPro"/>
</dbReference>
<dbReference type="KEGG" id="sre:PTSG_06575"/>
<dbReference type="AlphaFoldDB" id="F2UG75"/>
<proteinExistence type="predicted"/>
<feature type="domain" description="Protein kinase" evidence="4">
    <location>
        <begin position="102"/>
        <end position="343"/>
    </location>
</feature>
<dbReference type="InterPro" id="IPR008271">
    <property type="entry name" value="Ser/Thr_kinase_AS"/>
</dbReference>
<dbReference type="InterPro" id="IPR000719">
    <property type="entry name" value="Prot_kinase_dom"/>
</dbReference>
<evidence type="ECO:0000256" key="2">
    <source>
        <dbReference type="ARBA" id="ARBA00022840"/>
    </source>
</evidence>
<evidence type="ECO:0000313" key="6">
    <source>
        <dbReference type="Proteomes" id="UP000007799"/>
    </source>
</evidence>
<protein>
    <submittedName>
        <fullName evidence="5">CMGC/MAPK protein kinase</fullName>
    </submittedName>
</protein>
<feature type="region of interest" description="Disordered" evidence="3">
    <location>
        <begin position="52"/>
        <end position="71"/>
    </location>
</feature>
<dbReference type="Gene3D" id="1.10.510.10">
    <property type="entry name" value="Transferase(Phosphotransferase) domain 1"/>
    <property type="match status" value="1"/>
</dbReference>
<dbReference type="EMBL" id="GL832972">
    <property type="protein sequence ID" value="EGD75503.1"/>
    <property type="molecule type" value="Genomic_DNA"/>
</dbReference>
<dbReference type="InterPro" id="IPR050117">
    <property type="entry name" value="MAPK"/>
</dbReference>
<keyword evidence="1" id="KW-0547">Nucleotide-binding</keyword>
<keyword evidence="5" id="KW-0418">Kinase</keyword>
<dbReference type="STRING" id="946362.F2UG75"/>